<name>A0ABR3W650_9PEZI</name>
<evidence type="ECO:0000313" key="12">
    <source>
        <dbReference type="EMBL" id="KAL1853646.1"/>
    </source>
</evidence>
<comment type="subcellular location">
    <subcellularLocation>
        <location evidence="2">Membrane</location>
        <topology evidence="2">Multi-pass membrane protein</topology>
    </subcellularLocation>
</comment>
<feature type="transmembrane region" description="Helical" evidence="10">
    <location>
        <begin position="122"/>
        <end position="140"/>
    </location>
</feature>
<dbReference type="GO" id="GO:0008233">
    <property type="term" value="F:peptidase activity"/>
    <property type="evidence" value="ECO:0007669"/>
    <property type="project" value="UniProtKB-KW"/>
</dbReference>
<dbReference type="SUPFAM" id="SSF144091">
    <property type="entry name" value="Rhomboid-like"/>
    <property type="match status" value="1"/>
</dbReference>
<evidence type="ECO:0000256" key="9">
    <source>
        <dbReference type="ARBA" id="ARBA00023136"/>
    </source>
</evidence>
<evidence type="ECO:0000256" key="10">
    <source>
        <dbReference type="SAM" id="Phobius"/>
    </source>
</evidence>
<dbReference type="Proteomes" id="UP001583177">
    <property type="component" value="Unassembled WGS sequence"/>
</dbReference>
<dbReference type="Pfam" id="PF01694">
    <property type="entry name" value="Rhomboid"/>
    <property type="match status" value="1"/>
</dbReference>
<feature type="domain" description="Peptidase S54 rhomboid" evidence="11">
    <location>
        <begin position="63"/>
        <end position="199"/>
    </location>
</feature>
<feature type="transmembrane region" description="Helical" evidence="10">
    <location>
        <begin position="98"/>
        <end position="116"/>
    </location>
</feature>
<keyword evidence="13" id="KW-1185">Reference proteome</keyword>
<gene>
    <name evidence="12" type="primary">RBD2</name>
    <name evidence="12" type="ORF">Daus18300_011680</name>
</gene>
<evidence type="ECO:0000256" key="5">
    <source>
        <dbReference type="ARBA" id="ARBA00022670"/>
    </source>
</evidence>
<evidence type="ECO:0000256" key="2">
    <source>
        <dbReference type="ARBA" id="ARBA00004141"/>
    </source>
</evidence>
<dbReference type="PANTHER" id="PTHR43066:SF1">
    <property type="entry name" value="RHOMBOID PROTEIN 2"/>
    <property type="match status" value="1"/>
</dbReference>
<dbReference type="EC" id="3.4.21.105" evidence="4"/>
<reference evidence="12 13" key="1">
    <citation type="journal article" date="2024" name="IMA Fungus">
        <title>IMA Genome - F19 : A genome assembly and annotation guide to empower mycologists, including annotated draft genome sequences of Ceratocystis pirilliformis, Diaporthe australafricana, Fusarium ophioides, Paecilomyces lecythidis, and Sporothrix stenoceras.</title>
        <authorList>
            <person name="Aylward J."/>
            <person name="Wilson A.M."/>
            <person name="Visagie C.M."/>
            <person name="Spraker J."/>
            <person name="Barnes I."/>
            <person name="Buitendag C."/>
            <person name="Ceriani C."/>
            <person name="Del Mar Angel L."/>
            <person name="du Plessis D."/>
            <person name="Fuchs T."/>
            <person name="Gasser K."/>
            <person name="Kramer D."/>
            <person name="Li W."/>
            <person name="Munsamy K."/>
            <person name="Piso A."/>
            <person name="Price J.L."/>
            <person name="Sonnekus B."/>
            <person name="Thomas C."/>
            <person name="van der Nest A."/>
            <person name="van Dijk A."/>
            <person name="van Heerden A."/>
            <person name="van Vuuren N."/>
            <person name="Yilmaz N."/>
            <person name="Duong T.A."/>
            <person name="van der Merwe N.A."/>
            <person name="Wingfield M.J."/>
            <person name="Wingfield B.D."/>
        </authorList>
    </citation>
    <scope>NUCLEOTIDE SEQUENCE [LARGE SCALE GENOMIC DNA]</scope>
    <source>
        <strain evidence="12 13">CMW 18300</strain>
    </source>
</reference>
<keyword evidence="6 10" id="KW-0812">Transmembrane</keyword>
<keyword evidence="7" id="KW-0378">Hydrolase</keyword>
<evidence type="ECO:0000256" key="3">
    <source>
        <dbReference type="ARBA" id="ARBA00009045"/>
    </source>
</evidence>
<evidence type="ECO:0000256" key="7">
    <source>
        <dbReference type="ARBA" id="ARBA00022801"/>
    </source>
</evidence>
<feature type="transmembrane region" description="Helical" evidence="10">
    <location>
        <begin position="72"/>
        <end position="91"/>
    </location>
</feature>
<sequence>MSTPTIPSFSAGRAKSYVYKLPLFTRLVVFILVATWAGGVVLGSRWDIQAWGALVPDEVGFSSLYRTNTYPLIHINFLHMIMNVLALTPLLERFESEYGTLTSLALFFGPALYILVEKAILHSNNGVMGASVWFFLLLGAEAMRTYRTNPHFTIATYNIPTWTTPLILAVVIAALVPSTSLLGHLSGLIVGYGCGLGYLKFLSPPEKALRWIEARLKLLQRLPRYVSVDQKTYGRFGVLPTAGAGGGASQGVPLGVVGTGGQRLGP</sequence>
<proteinExistence type="inferred from homology"/>
<dbReference type="GO" id="GO:0006508">
    <property type="term" value="P:proteolysis"/>
    <property type="evidence" value="ECO:0007669"/>
    <property type="project" value="UniProtKB-KW"/>
</dbReference>
<keyword evidence="5 12" id="KW-0645">Protease</keyword>
<comment type="caution">
    <text evidence="12">The sequence shown here is derived from an EMBL/GenBank/DDBJ whole genome shotgun (WGS) entry which is preliminary data.</text>
</comment>
<accession>A0ABR3W650</accession>
<comment type="similarity">
    <text evidence="3">Belongs to the peptidase S54 family.</text>
</comment>
<dbReference type="InterPro" id="IPR022764">
    <property type="entry name" value="Peptidase_S54_rhomboid_dom"/>
</dbReference>
<dbReference type="Gene3D" id="1.20.1540.10">
    <property type="entry name" value="Rhomboid-like"/>
    <property type="match status" value="1"/>
</dbReference>
<dbReference type="PANTHER" id="PTHR43066">
    <property type="entry name" value="RHOMBOID-RELATED PROTEIN"/>
    <property type="match status" value="1"/>
</dbReference>
<evidence type="ECO:0000259" key="11">
    <source>
        <dbReference type="Pfam" id="PF01694"/>
    </source>
</evidence>
<keyword evidence="9 10" id="KW-0472">Membrane</keyword>
<dbReference type="EMBL" id="JAWRVE010000146">
    <property type="protein sequence ID" value="KAL1853646.1"/>
    <property type="molecule type" value="Genomic_DNA"/>
</dbReference>
<evidence type="ECO:0000256" key="4">
    <source>
        <dbReference type="ARBA" id="ARBA00013039"/>
    </source>
</evidence>
<keyword evidence="8 10" id="KW-1133">Transmembrane helix</keyword>
<organism evidence="12 13">
    <name type="scientific">Diaporthe australafricana</name>
    <dbReference type="NCBI Taxonomy" id="127596"/>
    <lineage>
        <taxon>Eukaryota</taxon>
        <taxon>Fungi</taxon>
        <taxon>Dikarya</taxon>
        <taxon>Ascomycota</taxon>
        <taxon>Pezizomycotina</taxon>
        <taxon>Sordariomycetes</taxon>
        <taxon>Sordariomycetidae</taxon>
        <taxon>Diaporthales</taxon>
        <taxon>Diaporthaceae</taxon>
        <taxon>Diaporthe</taxon>
    </lineage>
</organism>
<dbReference type="InterPro" id="IPR035952">
    <property type="entry name" value="Rhomboid-like_sf"/>
</dbReference>
<feature type="transmembrane region" description="Helical" evidence="10">
    <location>
        <begin position="152"/>
        <end position="175"/>
    </location>
</feature>
<evidence type="ECO:0000256" key="8">
    <source>
        <dbReference type="ARBA" id="ARBA00022989"/>
    </source>
</evidence>
<evidence type="ECO:0000256" key="1">
    <source>
        <dbReference type="ARBA" id="ARBA00000156"/>
    </source>
</evidence>
<evidence type="ECO:0000313" key="13">
    <source>
        <dbReference type="Proteomes" id="UP001583177"/>
    </source>
</evidence>
<comment type="catalytic activity">
    <reaction evidence="1">
        <text>Cleaves type-1 transmembrane domains using a catalytic dyad composed of serine and histidine that are contributed by different transmembrane domains.</text>
        <dbReference type="EC" id="3.4.21.105"/>
    </reaction>
</comment>
<protein>
    <recommendedName>
        <fullName evidence="4">rhomboid protease</fullName>
        <ecNumber evidence="4">3.4.21.105</ecNumber>
    </recommendedName>
</protein>
<feature type="transmembrane region" description="Helical" evidence="10">
    <location>
        <begin position="23"/>
        <end position="42"/>
    </location>
</feature>
<evidence type="ECO:0000256" key="6">
    <source>
        <dbReference type="ARBA" id="ARBA00022692"/>
    </source>
</evidence>
<feature type="transmembrane region" description="Helical" evidence="10">
    <location>
        <begin position="181"/>
        <end position="201"/>
    </location>
</feature>